<dbReference type="SUPFAM" id="SSF100939">
    <property type="entry name" value="SPOC domain-like"/>
    <property type="match status" value="1"/>
</dbReference>
<protein>
    <submittedName>
        <fullName evidence="2">Forkhead box protein P2</fullName>
    </submittedName>
</protein>
<comment type="caution">
    <text evidence="2">The sequence shown here is derived from an EMBL/GenBank/DDBJ whole genome shotgun (WGS) entry which is preliminary data.</text>
</comment>
<dbReference type="AlphaFoldDB" id="A0ABD2PSB9"/>
<evidence type="ECO:0000313" key="3">
    <source>
        <dbReference type="Proteomes" id="UP001626550"/>
    </source>
</evidence>
<evidence type="ECO:0000259" key="1">
    <source>
        <dbReference type="Pfam" id="PF20504"/>
    </source>
</evidence>
<dbReference type="EMBL" id="JBJKFK010003712">
    <property type="protein sequence ID" value="KAL3309627.1"/>
    <property type="molecule type" value="Genomic_DNA"/>
</dbReference>
<dbReference type="InterPro" id="IPR046471">
    <property type="entry name" value="IntS14_C"/>
</dbReference>
<keyword evidence="3" id="KW-1185">Reference proteome</keyword>
<proteinExistence type="predicted"/>
<organism evidence="2 3">
    <name type="scientific">Cichlidogyrus casuarinus</name>
    <dbReference type="NCBI Taxonomy" id="1844966"/>
    <lineage>
        <taxon>Eukaryota</taxon>
        <taxon>Metazoa</taxon>
        <taxon>Spiralia</taxon>
        <taxon>Lophotrochozoa</taxon>
        <taxon>Platyhelminthes</taxon>
        <taxon>Monogenea</taxon>
        <taxon>Monopisthocotylea</taxon>
        <taxon>Dactylogyridea</taxon>
        <taxon>Ancyrocephalidae</taxon>
        <taxon>Cichlidogyrus</taxon>
    </lineage>
</organism>
<reference evidence="2 3" key="1">
    <citation type="submission" date="2024-11" db="EMBL/GenBank/DDBJ databases">
        <title>Adaptive evolution of stress response genes in parasites aligns with host niche diversity.</title>
        <authorList>
            <person name="Hahn C."/>
            <person name="Resl P."/>
        </authorList>
    </citation>
    <scope>NUCLEOTIDE SEQUENCE [LARGE SCALE GENOMIC DNA]</scope>
    <source>
        <strain evidence="2">EGGRZ-B1_66</strain>
        <tissue evidence="2">Body</tissue>
    </source>
</reference>
<gene>
    <name evidence="2" type="primary">FOXP2_2</name>
    <name evidence="2" type="ORF">Ciccas_011823</name>
</gene>
<dbReference type="InterPro" id="IPR016194">
    <property type="entry name" value="SPOC-like_C_dom_sf"/>
</dbReference>
<accession>A0ABD2PSB9</accession>
<dbReference type="PANTHER" id="PTHR13532:SF3">
    <property type="entry name" value="INTEGRATOR COMPLEX SUBUNIT 14"/>
    <property type="match status" value="1"/>
</dbReference>
<dbReference type="Pfam" id="PF20504">
    <property type="entry name" value="IntS14_C"/>
    <property type="match status" value="1"/>
</dbReference>
<dbReference type="PANTHER" id="PTHR13532">
    <property type="match status" value="1"/>
</dbReference>
<name>A0ABD2PSB9_9PLAT</name>
<evidence type="ECO:0000313" key="2">
    <source>
        <dbReference type="EMBL" id="KAL3309627.1"/>
    </source>
</evidence>
<dbReference type="InterPro" id="IPR039841">
    <property type="entry name" value="INTS14"/>
</dbReference>
<feature type="domain" description="Integrator complex subunit 14 C-terminal" evidence="1">
    <location>
        <begin position="219"/>
        <end position="277"/>
    </location>
</feature>
<dbReference type="Proteomes" id="UP001626550">
    <property type="component" value="Unassembled WGS sequence"/>
</dbReference>
<sequence length="309" mass="35363">MDEKGMEKTRHFYIEDLNSMKMTIPTFWKSITNLLQDAIKLSYGFYSVNVLLSPTLTLPNFDFVANKFHLKIFGFLNKSDLSNAPIYSRHCLCSAPNNEDALTSQNFLLTLLESLRQNKCVALAMYETEETGRRFYAILHPIDFERHVLMLSFMQENVQSLPWLGDFNYLAPVIDFSGHEVYNDETGKSPFPVRTNDCLSYKLLSLKAGEDTSTFNYFSWISTTPMRQDINKIVRLSKKLPDKFANFQKELKRVRSGLLAYGCQDLMSNLLEIIKTQISAAKTNQDALREQMSAIEALLTPPVSDSNPD</sequence>